<accession>A0A2P4ZX24</accession>
<dbReference type="STRING" id="398673.A0A2P4ZX24"/>
<evidence type="ECO:0000256" key="2">
    <source>
        <dbReference type="ARBA" id="ARBA00022857"/>
    </source>
</evidence>
<comment type="caution">
    <text evidence="4">The sequence shown here is derived from an EMBL/GenBank/DDBJ whole genome shotgun (WGS) entry which is preliminary data.</text>
</comment>
<dbReference type="GeneID" id="29980257"/>
<dbReference type="Proteomes" id="UP000054821">
    <property type="component" value="Unassembled WGS sequence"/>
</dbReference>
<dbReference type="InterPro" id="IPR051164">
    <property type="entry name" value="NmrA-like_oxidored"/>
</dbReference>
<dbReference type="PANTHER" id="PTHR42748:SF31">
    <property type="entry name" value="NMRA-LIKE DOMAIN-CONTAINING PROTEIN-RELATED"/>
    <property type="match status" value="1"/>
</dbReference>
<feature type="domain" description="NmrA-like" evidence="3">
    <location>
        <begin position="5"/>
        <end position="287"/>
    </location>
</feature>
<sequence>MAPITIAVVGATGSQGGAVVTELLKYPERYRVRGLTRDVNKPAAQLLSAKGVEVVSADLSGGSSALVSAFAGASIIFGLTDFWASRSSTVEVQQGKSLVDAAAATSTLTHFVWSALPDPVALSNGKYLNVHHWKGKSEVTEYINETYPALWAKTTTILFPNYFENCLTNPASYLPKNVSGTYVHSFLHSPTTVLPNVAIADTGKLVRAVIEDGQQYYTKTIAFYAQSLSEAEKLKTLGEVLNVPTKYNQISAAEFQQGLVKNCPMTEENALDFTEQLLIFETFGNVYARDEFIQAADIPGISLTTWKEFVQGHDLLGKINHPN</sequence>
<name>A0A2P4ZX24_9HYPO</name>
<proteinExistence type="inferred from homology"/>
<evidence type="ECO:0000259" key="3">
    <source>
        <dbReference type="Pfam" id="PF05368"/>
    </source>
</evidence>
<dbReference type="AlphaFoldDB" id="A0A2P4ZX24"/>
<dbReference type="Gene3D" id="3.90.25.10">
    <property type="entry name" value="UDP-galactose 4-epimerase, domain 1"/>
    <property type="match status" value="1"/>
</dbReference>
<keyword evidence="5" id="KW-1185">Reference proteome</keyword>
<keyword evidence="2" id="KW-0521">NADP</keyword>
<gene>
    <name evidence="4" type="ORF">TGAM01_v201934</name>
</gene>
<protein>
    <recommendedName>
        <fullName evidence="3">NmrA-like domain-containing protein</fullName>
    </recommendedName>
</protein>
<dbReference type="EMBL" id="JPDN02000005">
    <property type="protein sequence ID" value="PON28826.1"/>
    <property type="molecule type" value="Genomic_DNA"/>
</dbReference>
<comment type="similarity">
    <text evidence="1">Belongs to the NmrA-type oxidoreductase family.</text>
</comment>
<dbReference type="RefSeq" id="XP_018666316.1">
    <property type="nucleotide sequence ID" value="XM_018800174.1"/>
</dbReference>
<dbReference type="CDD" id="cd05251">
    <property type="entry name" value="NmrA_like_SDR_a"/>
    <property type="match status" value="1"/>
</dbReference>
<dbReference type="Gene3D" id="3.40.50.720">
    <property type="entry name" value="NAD(P)-binding Rossmann-like Domain"/>
    <property type="match status" value="1"/>
</dbReference>
<dbReference type="Pfam" id="PF05368">
    <property type="entry name" value="NmrA"/>
    <property type="match status" value="1"/>
</dbReference>
<organism evidence="4 5">
    <name type="scientific">Trichoderma gamsii</name>
    <dbReference type="NCBI Taxonomy" id="398673"/>
    <lineage>
        <taxon>Eukaryota</taxon>
        <taxon>Fungi</taxon>
        <taxon>Dikarya</taxon>
        <taxon>Ascomycota</taxon>
        <taxon>Pezizomycotina</taxon>
        <taxon>Sordariomycetes</taxon>
        <taxon>Hypocreomycetidae</taxon>
        <taxon>Hypocreales</taxon>
        <taxon>Hypocreaceae</taxon>
        <taxon>Trichoderma</taxon>
    </lineage>
</organism>
<evidence type="ECO:0000313" key="5">
    <source>
        <dbReference type="Proteomes" id="UP000054821"/>
    </source>
</evidence>
<dbReference type="SUPFAM" id="SSF51735">
    <property type="entry name" value="NAD(P)-binding Rossmann-fold domains"/>
    <property type="match status" value="1"/>
</dbReference>
<evidence type="ECO:0000313" key="4">
    <source>
        <dbReference type="EMBL" id="PON28826.1"/>
    </source>
</evidence>
<evidence type="ECO:0000256" key="1">
    <source>
        <dbReference type="ARBA" id="ARBA00006328"/>
    </source>
</evidence>
<dbReference type="GO" id="GO:0005634">
    <property type="term" value="C:nucleus"/>
    <property type="evidence" value="ECO:0007669"/>
    <property type="project" value="TreeGrafter"/>
</dbReference>
<dbReference type="InterPro" id="IPR008030">
    <property type="entry name" value="NmrA-like"/>
</dbReference>
<dbReference type="InterPro" id="IPR036291">
    <property type="entry name" value="NAD(P)-bd_dom_sf"/>
</dbReference>
<dbReference type="PANTHER" id="PTHR42748">
    <property type="entry name" value="NITROGEN METABOLITE REPRESSION PROTEIN NMRA FAMILY MEMBER"/>
    <property type="match status" value="1"/>
</dbReference>
<reference evidence="4 5" key="1">
    <citation type="journal article" date="2016" name="Genome Announc.">
        <title>Draft Whole-Genome Sequence of Trichoderma gamsii T6085, a Promising Biocontrol Agent of Fusarium Head Blight on Wheat.</title>
        <authorList>
            <person name="Baroncelli R."/>
            <person name="Zapparata A."/>
            <person name="Piaggeschi G."/>
            <person name="Sarrocco S."/>
            <person name="Vannacci G."/>
        </authorList>
    </citation>
    <scope>NUCLEOTIDE SEQUENCE [LARGE SCALE GENOMIC DNA]</scope>
    <source>
        <strain evidence="4 5">T6085</strain>
    </source>
</reference>